<dbReference type="GO" id="GO:0003677">
    <property type="term" value="F:DNA binding"/>
    <property type="evidence" value="ECO:0007669"/>
    <property type="project" value="InterPro"/>
</dbReference>
<accession>A0A7J9IGE7</accession>
<dbReference type="OrthoDB" id="1109560at2759"/>
<dbReference type="InterPro" id="IPR025525">
    <property type="entry name" value="hAT-like_transposase_RNase-H"/>
</dbReference>
<sequence length="170" mass="19252">MVKKTQVKFKKYWVEYSLILLCAAILNPCYKLNYMQYCFTTTYGTHASDFVQTIFSNLKLLFDEYVKNFKFTFSSLAESSNVSDNDPVDSSLHQLNVNKADLGGDYDESDDYKQYLSASSTKSEKSQMSIYLKESELELSSLIDPLWTAAPSPVTGGQHDGRWSDPGPDD</sequence>
<protein>
    <recommendedName>
        <fullName evidence="2">hAT-like transposase RNase-H fold domain-containing protein</fullName>
    </recommendedName>
</protein>
<keyword evidence="4" id="KW-1185">Reference proteome</keyword>
<organism evidence="3 4">
    <name type="scientific">Gossypium harknessii</name>
    <dbReference type="NCBI Taxonomy" id="34285"/>
    <lineage>
        <taxon>Eukaryota</taxon>
        <taxon>Viridiplantae</taxon>
        <taxon>Streptophyta</taxon>
        <taxon>Embryophyta</taxon>
        <taxon>Tracheophyta</taxon>
        <taxon>Spermatophyta</taxon>
        <taxon>Magnoliopsida</taxon>
        <taxon>eudicotyledons</taxon>
        <taxon>Gunneridae</taxon>
        <taxon>Pentapetalae</taxon>
        <taxon>rosids</taxon>
        <taxon>malvids</taxon>
        <taxon>Malvales</taxon>
        <taxon>Malvaceae</taxon>
        <taxon>Malvoideae</taxon>
        <taxon>Gossypium</taxon>
    </lineage>
</organism>
<evidence type="ECO:0000313" key="3">
    <source>
        <dbReference type="EMBL" id="MBA0820664.1"/>
    </source>
</evidence>
<feature type="region of interest" description="Disordered" evidence="1">
    <location>
        <begin position="150"/>
        <end position="170"/>
    </location>
</feature>
<evidence type="ECO:0000313" key="4">
    <source>
        <dbReference type="Proteomes" id="UP000593560"/>
    </source>
</evidence>
<dbReference type="EMBL" id="JABFAD010335504">
    <property type="protein sequence ID" value="MBA0820664.1"/>
    <property type="molecule type" value="Genomic_DNA"/>
</dbReference>
<dbReference type="Proteomes" id="UP000593560">
    <property type="component" value="Unassembled WGS sequence"/>
</dbReference>
<evidence type="ECO:0000259" key="2">
    <source>
        <dbReference type="Pfam" id="PF14372"/>
    </source>
</evidence>
<dbReference type="PANTHER" id="PTHR23272">
    <property type="entry name" value="BED FINGER-RELATED"/>
    <property type="match status" value="1"/>
</dbReference>
<feature type="domain" description="hAT-like transposase RNase-H fold" evidence="2">
    <location>
        <begin position="1"/>
        <end position="65"/>
    </location>
</feature>
<comment type="caution">
    <text evidence="3">The sequence shown here is derived from an EMBL/GenBank/DDBJ whole genome shotgun (WGS) entry which is preliminary data.</text>
</comment>
<name>A0A7J9IGE7_9ROSI</name>
<reference evidence="3 4" key="1">
    <citation type="journal article" date="2019" name="Genome Biol. Evol.">
        <title>Insights into the evolution of the New World diploid cottons (Gossypium, subgenus Houzingenia) based on genome sequencing.</title>
        <authorList>
            <person name="Grover C.E."/>
            <person name="Arick M.A. 2nd"/>
            <person name="Thrash A."/>
            <person name="Conover J.L."/>
            <person name="Sanders W.S."/>
            <person name="Peterson D.G."/>
            <person name="Frelichowski J.E."/>
            <person name="Scheffler J.A."/>
            <person name="Scheffler B.E."/>
            <person name="Wendel J.F."/>
        </authorList>
    </citation>
    <scope>NUCLEOTIDE SEQUENCE [LARGE SCALE GENOMIC DNA]</scope>
    <source>
        <strain evidence="3">0</strain>
        <tissue evidence="3">Leaf</tissue>
    </source>
</reference>
<dbReference type="Pfam" id="PF14372">
    <property type="entry name" value="hAT-like_RNase-H"/>
    <property type="match status" value="1"/>
</dbReference>
<gene>
    <name evidence="3" type="ORF">Gohar_019408</name>
</gene>
<dbReference type="PANTHER" id="PTHR23272:SF189">
    <property type="entry name" value="ZINC FINGER BED DOMAIN-CONTAINING PROTEIN RICESLEEPER 1-LIKE"/>
    <property type="match status" value="1"/>
</dbReference>
<proteinExistence type="predicted"/>
<evidence type="ECO:0000256" key="1">
    <source>
        <dbReference type="SAM" id="MobiDB-lite"/>
    </source>
</evidence>
<dbReference type="AlphaFoldDB" id="A0A7J9IGE7"/>